<dbReference type="Proteomes" id="UP000308828">
    <property type="component" value="Unassembled WGS sequence"/>
</dbReference>
<proteinExistence type="predicted"/>
<name>A0A4S8P3W1_9HYPH</name>
<accession>A0A4S8P3W1</accession>
<evidence type="ECO:0000313" key="2">
    <source>
        <dbReference type="Proteomes" id="UP000308828"/>
    </source>
</evidence>
<keyword evidence="2" id="KW-1185">Reference proteome</keyword>
<reference evidence="1 2" key="1">
    <citation type="submission" date="2019-04" db="EMBL/GenBank/DDBJ databases">
        <title>Genome sequence of strain shin9-1.</title>
        <authorList>
            <person name="Gao J."/>
            <person name="Sun J."/>
        </authorList>
    </citation>
    <scope>NUCLEOTIDE SEQUENCE [LARGE SCALE GENOMIC DNA]</scope>
    <source>
        <strain evidence="2">shin9-1</strain>
    </source>
</reference>
<protein>
    <submittedName>
        <fullName evidence="1">Uncharacterized protein</fullName>
    </submittedName>
</protein>
<comment type="caution">
    <text evidence="1">The sequence shown here is derived from an EMBL/GenBank/DDBJ whole genome shotgun (WGS) entry which is preliminary data.</text>
</comment>
<gene>
    <name evidence="1" type="ORF">FAA97_14290</name>
</gene>
<dbReference type="AlphaFoldDB" id="A0A4S8P3W1"/>
<sequence length="110" mass="12296">MTHLKNVDGQGQLLIGDRLSPMPYHVAIERLNEGYRARIEIQAPRDWLLQQGFQSQATLVLASGERVQVEHDGPLTVDSSISVVLRAAVKDYADRDGLLRDFPEAEEGQK</sequence>
<dbReference type="EMBL" id="STGV01000004">
    <property type="protein sequence ID" value="THV22444.1"/>
    <property type="molecule type" value="Genomic_DNA"/>
</dbReference>
<dbReference type="RefSeq" id="WP_136599213.1">
    <property type="nucleotide sequence ID" value="NZ_STGV01000004.1"/>
</dbReference>
<organism evidence="1 2">
    <name type="scientific">Peteryoungia ipomoeae</name>
    <dbReference type="NCBI Taxonomy" id="1210932"/>
    <lineage>
        <taxon>Bacteria</taxon>
        <taxon>Pseudomonadati</taxon>
        <taxon>Pseudomonadota</taxon>
        <taxon>Alphaproteobacteria</taxon>
        <taxon>Hyphomicrobiales</taxon>
        <taxon>Rhizobiaceae</taxon>
        <taxon>Peteryoungia</taxon>
    </lineage>
</organism>
<dbReference type="OrthoDB" id="8366098at2"/>
<evidence type="ECO:0000313" key="1">
    <source>
        <dbReference type="EMBL" id="THV22444.1"/>
    </source>
</evidence>